<accession>A0A3B4ZD19</accession>
<keyword evidence="1" id="KW-0472">Membrane</keyword>
<name>A0A3B4ZD19_9TELE</name>
<keyword evidence="1" id="KW-1133">Transmembrane helix</keyword>
<organism evidence="2">
    <name type="scientific">Stegastes partitus</name>
    <name type="common">bicolor damselfish</name>
    <dbReference type="NCBI Taxonomy" id="144197"/>
    <lineage>
        <taxon>Eukaryota</taxon>
        <taxon>Metazoa</taxon>
        <taxon>Chordata</taxon>
        <taxon>Craniata</taxon>
        <taxon>Vertebrata</taxon>
        <taxon>Euteleostomi</taxon>
        <taxon>Actinopterygii</taxon>
        <taxon>Neopterygii</taxon>
        <taxon>Teleostei</taxon>
        <taxon>Neoteleostei</taxon>
        <taxon>Acanthomorphata</taxon>
        <taxon>Ovalentaria</taxon>
        <taxon>Pomacentridae</taxon>
        <taxon>Stegastes</taxon>
    </lineage>
</organism>
<dbReference type="Ensembl" id="ENSSPAT00000005500.1">
    <property type="protein sequence ID" value="ENSSPAP00000005391.1"/>
    <property type="gene ID" value="ENSSPAG00000004178.1"/>
</dbReference>
<dbReference type="AlphaFoldDB" id="A0A3B4ZD19"/>
<sequence length="129" mass="14744">QSLRLLYLLVRITPSAFSFLLYPIYVAIKFMQCKSAVSRSLFNVTYMSNNLKLSHLSISALFLNGTVNIQKNPGCKITPSLQKLGRRELFQYGNDTKPTATTTQEFLKRKKKMQLRQTGKQLVLQVCSH</sequence>
<keyword evidence="1" id="KW-0812">Transmembrane</keyword>
<evidence type="ECO:0000313" key="2">
    <source>
        <dbReference type="Ensembl" id="ENSSPAP00000005391.1"/>
    </source>
</evidence>
<protein>
    <submittedName>
        <fullName evidence="2">Uncharacterized protein</fullName>
    </submittedName>
</protein>
<feature type="transmembrane region" description="Helical" evidence="1">
    <location>
        <begin position="6"/>
        <end position="28"/>
    </location>
</feature>
<reference evidence="2" key="1">
    <citation type="submission" date="2023-09" db="UniProtKB">
        <authorList>
            <consortium name="Ensembl"/>
        </authorList>
    </citation>
    <scope>IDENTIFICATION</scope>
</reference>
<proteinExistence type="predicted"/>
<evidence type="ECO:0000256" key="1">
    <source>
        <dbReference type="SAM" id="Phobius"/>
    </source>
</evidence>